<feature type="domain" description="FAD/NAD(P)-binding" evidence="4">
    <location>
        <begin position="58"/>
        <end position="157"/>
    </location>
</feature>
<dbReference type="InterPro" id="IPR050097">
    <property type="entry name" value="Ferredoxin-NADP_redctase_2"/>
</dbReference>
<dbReference type="OrthoDB" id="4246007at2"/>
<protein>
    <submittedName>
        <fullName evidence="5">Thioredoxin reductase</fullName>
    </submittedName>
</protein>
<dbReference type="SUPFAM" id="SSF51905">
    <property type="entry name" value="FAD/NAD(P)-binding domain"/>
    <property type="match status" value="1"/>
</dbReference>
<proteinExistence type="predicted"/>
<dbReference type="PRINTS" id="PR00368">
    <property type="entry name" value="FADPNR"/>
</dbReference>
<comment type="catalytic activity">
    <reaction evidence="3">
        <text>[thioredoxin]-dithiol + NADP(+) = [thioredoxin]-disulfide + NADPH + H(+)</text>
        <dbReference type="Rhea" id="RHEA:20345"/>
        <dbReference type="Rhea" id="RHEA-COMP:10698"/>
        <dbReference type="Rhea" id="RHEA-COMP:10700"/>
        <dbReference type="ChEBI" id="CHEBI:15378"/>
        <dbReference type="ChEBI" id="CHEBI:29950"/>
        <dbReference type="ChEBI" id="CHEBI:50058"/>
        <dbReference type="ChEBI" id="CHEBI:57783"/>
        <dbReference type="ChEBI" id="CHEBI:58349"/>
        <dbReference type="EC" id="1.8.1.9"/>
    </reaction>
</comment>
<evidence type="ECO:0000256" key="1">
    <source>
        <dbReference type="ARBA" id="ARBA00022630"/>
    </source>
</evidence>
<keyword evidence="1" id="KW-0285">Flavoprotein</keyword>
<organism evidence="5 6">
    <name type="scientific">Euzebya pacifica</name>
    <dbReference type="NCBI Taxonomy" id="1608957"/>
    <lineage>
        <taxon>Bacteria</taxon>
        <taxon>Bacillati</taxon>
        <taxon>Actinomycetota</taxon>
        <taxon>Nitriliruptoria</taxon>
        <taxon>Euzebyales</taxon>
    </lineage>
</organism>
<dbReference type="EMBL" id="CP031165">
    <property type="protein sequence ID" value="AXV06203.1"/>
    <property type="molecule type" value="Genomic_DNA"/>
</dbReference>
<dbReference type="KEGG" id="euz:DVS28_a1510"/>
<evidence type="ECO:0000256" key="2">
    <source>
        <dbReference type="ARBA" id="ARBA00023002"/>
    </source>
</evidence>
<gene>
    <name evidence="5" type="ORF">DVS28_a1510</name>
</gene>
<dbReference type="Gene3D" id="3.50.50.60">
    <property type="entry name" value="FAD/NAD(P)-binding domain"/>
    <property type="match status" value="1"/>
</dbReference>
<reference evidence="5 6" key="1">
    <citation type="submission" date="2018-09" db="EMBL/GenBank/DDBJ databases">
        <title>Complete genome sequence of Euzebya sp. DY32-46 isolated from seawater of Pacific Ocean.</title>
        <authorList>
            <person name="Xu L."/>
            <person name="Wu Y.-H."/>
            <person name="Xu X.-W."/>
        </authorList>
    </citation>
    <scope>NUCLEOTIDE SEQUENCE [LARGE SCALE GENOMIC DNA]</scope>
    <source>
        <strain evidence="5 6">DY32-46</strain>
    </source>
</reference>
<sequence>MIGGMSSTIVIGDGPAGLSAALFLAKNDHHVTVYGGDETAMHWAHLHNYLGVPDTGGSAFQAVARKQVTDMGADMVEETVTAVRVDGDRFAVSTEGTGADASADYLIIAGGKTATSLAESLGIEGGPNGVDTDRDGRTGVDRVYVVGRLAKPNRSQAIISAGAGASAALDILSREAGDDVHDWDSPPKD</sequence>
<name>A0A346XVF6_9ACTN</name>
<keyword evidence="2" id="KW-0560">Oxidoreductase</keyword>
<keyword evidence="6" id="KW-1185">Reference proteome</keyword>
<accession>A0A346XVF6</accession>
<dbReference type="InterPro" id="IPR036188">
    <property type="entry name" value="FAD/NAD-bd_sf"/>
</dbReference>
<evidence type="ECO:0000313" key="6">
    <source>
        <dbReference type="Proteomes" id="UP000264006"/>
    </source>
</evidence>
<dbReference type="AlphaFoldDB" id="A0A346XVF6"/>
<dbReference type="Proteomes" id="UP000264006">
    <property type="component" value="Chromosome"/>
</dbReference>
<dbReference type="GO" id="GO:0004791">
    <property type="term" value="F:thioredoxin-disulfide reductase (NADPH) activity"/>
    <property type="evidence" value="ECO:0007669"/>
    <property type="project" value="UniProtKB-EC"/>
</dbReference>
<dbReference type="Pfam" id="PF07992">
    <property type="entry name" value="Pyr_redox_2"/>
    <property type="match status" value="1"/>
</dbReference>
<evidence type="ECO:0000313" key="5">
    <source>
        <dbReference type="EMBL" id="AXV06203.1"/>
    </source>
</evidence>
<evidence type="ECO:0000256" key="3">
    <source>
        <dbReference type="ARBA" id="ARBA00048132"/>
    </source>
</evidence>
<evidence type="ECO:0000259" key="4">
    <source>
        <dbReference type="Pfam" id="PF07992"/>
    </source>
</evidence>
<dbReference type="InterPro" id="IPR023753">
    <property type="entry name" value="FAD/NAD-binding_dom"/>
</dbReference>
<dbReference type="PANTHER" id="PTHR48105">
    <property type="entry name" value="THIOREDOXIN REDUCTASE 1-RELATED-RELATED"/>
    <property type="match status" value="1"/>
</dbReference>
<dbReference type="PRINTS" id="PR00469">
    <property type="entry name" value="PNDRDTASEII"/>
</dbReference>